<dbReference type="Pfam" id="PF00487">
    <property type="entry name" value="FA_desaturase"/>
    <property type="match status" value="1"/>
</dbReference>
<dbReference type="InterPro" id="IPR012171">
    <property type="entry name" value="Fatty_acid_desaturase"/>
</dbReference>
<organism evidence="3 4">
    <name type="scientific">Kordiimonas pumila</name>
    <dbReference type="NCBI Taxonomy" id="2161677"/>
    <lineage>
        <taxon>Bacteria</taxon>
        <taxon>Pseudomonadati</taxon>
        <taxon>Pseudomonadota</taxon>
        <taxon>Alphaproteobacteria</taxon>
        <taxon>Kordiimonadales</taxon>
        <taxon>Kordiimonadaceae</taxon>
        <taxon>Kordiimonas</taxon>
    </lineage>
</organism>
<name>A0ABV7D8G1_9PROT</name>
<feature type="transmembrane region" description="Helical" evidence="1">
    <location>
        <begin position="143"/>
        <end position="168"/>
    </location>
</feature>
<feature type="transmembrane region" description="Helical" evidence="1">
    <location>
        <begin position="207"/>
        <end position="225"/>
    </location>
</feature>
<feature type="transmembrane region" description="Helical" evidence="1">
    <location>
        <begin position="89"/>
        <end position="110"/>
    </location>
</feature>
<protein>
    <submittedName>
        <fullName evidence="3">Fatty acid desaturase family protein</fullName>
    </submittedName>
</protein>
<dbReference type="RefSeq" id="WP_194213447.1">
    <property type="nucleotide sequence ID" value="NZ_CP061205.1"/>
</dbReference>
<evidence type="ECO:0000313" key="3">
    <source>
        <dbReference type="EMBL" id="MFC3052920.1"/>
    </source>
</evidence>
<keyword evidence="1" id="KW-0472">Membrane</keyword>
<reference evidence="4" key="1">
    <citation type="journal article" date="2019" name="Int. J. Syst. Evol. Microbiol.">
        <title>The Global Catalogue of Microorganisms (GCM) 10K type strain sequencing project: providing services to taxonomists for standard genome sequencing and annotation.</title>
        <authorList>
            <consortium name="The Broad Institute Genomics Platform"/>
            <consortium name="The Broad Institute Genome Sequencing Center for Infectious Disease"/>
            <person name="Wu L."/>
            <person name="Ma J."/>
        </authorList>
    </citation>
    <scope>NUCLEOTIDE SEQUENCE [LARGE SCALE GENOMIC DNA]</scope>
    <source>
        <strain evidence="4">KCTC 62164</strain>
    </source>
</reference>
<feature type="transmembrane region" description="Helical" evidence="1">
    <location>
        <begin position="231"/>
        <end position="254"/>
    </location>
</feature>
<keyword evidence="4" id="KW-1185">Reference proteome</keyword>
<dbReference type="PANTHER" id="PTHR19353">
    <property type="entry name" value="FATTY ACID DESATURASE 2"/>
    <property type="match status" value="1"/>
</dbReference>
<feature type="domain" description="Fatty acid desaturase" evidence="2">
    <location>
        <begin position="60"/>
        <end position="326"/>
    </location>
</feature>
<dbReference type="PANTHER" id="PTHR19353:SF19">
    <property type="entry name" value="DELTA(5) FATTY ACID DESATURASE C-RELATED"/>
    <property type="match status" value="1"/>
</dbReference>
<dbReference type="InterPro" id="IPR005804">
    <property type="entry name" value="FA_desaturase_dom"/>
</dbReference>
<dbReference type="CDD" id="cd01060">
    <property type="entry name" value="Membrane-FADS-like"/>
    <property type="match status" value="1"/>
</dbReference>
<keyword evidence="1" id="KW-0812">Transmembrane</keyword>
<feature type="transmembrane region" description="Helical" evidence="1">
    <location>
        <begin position="56"/>
        <end position="77"/>
    </location>
</feature>
<evidence type="ECO:0000259" key="2">
    <source>
        <dbReference type="Pfam" id="PF00487"/>
    </source>
</evidence>
<gene>
    <name evidence="3" type="ORF">ACFOKA_13475</name>
</gene>
<accession>A0ABV7D8G1</accession>
<evidence type="ECO:0000313" key="4">
    <source>
        <dbReference type="Proteomes" id="UP001595444"/>
    </source>
</evidence>
<evidence type="ECO:0000256" key="1">
    <source>
        <dbReference type="SAM" id="Phobius"/>
    </source>
</evidence>
<proteinExistence type="predicted"/>
<feature type="transmembrane region" description="Helical" evidence="1">
    <location>
        <begin position="28"/>
        <end position="50"/>
    </location>
</feature>
<dbReference type="EMBL" id="JBHRSL010000010">
    <property type="protein sequence ID" value="MFC3052920.1"/>
    <property type="molecule type" value="Genomic_DNA"/>
</dbReference>
<dbReference type="Proteomes" id="UP001595444">
    <property type="component" value="Unassembled WGS sequence"/>
</dbReference>
<keyword evidence="1" id="KW-1133">Transmembrane helix</keyword>
<sequence length="360" mass="41004">MPTTDLIEDFPLREARRIVKDLQAPNPLVYWADFLASNIIGWSAVAIATFSPLLSVLQIVAVVVATIALYRAVIFIHELSHLKRDSFKLFRFVWNVTCGIPLMVPSFTYAGVHIDHHKPQIYGTHEDGEYLPIGIESPWKLPLYLIISLVPPLVFAFRFIVLTPLSYLHPKLRALVWRHVSSLTVDLAYKRPEATKQNDRTWLLQEWGAFFYGVALLAAVYFGLVPLAFLGVWYAVTVLIFMLNAVRTLVAHAYKNPGDNRMSRAQEFYDSIDVPGNALITPMWAPVGLRFHATHHLFPSMPYHNLGAARRKLIAELADNEPYLRSTRKNLRHALVRLWREAKAAQQAEKQKTTAKEQTV</sequence>
<comment type="caution">
    <text evidence="3">The sequence shown here is derived from an EMBL/GenBank/DDBJ whole genome shotgun (WGS) entry which is preliminary data.</text>
</comment>